<dbReference type="AlphaFoldDB" id="A0A183TJ95"/>
<protein>
    <submittedName>
        <fullName evidence="2">Fmp27_GFWDK domain-containing protein</fullName>
    </submittedName>
</protein>
<feature type="region of interest" description="Disordered" evidence="1">
    <location>
        <begin position="412"/>
        <end position="433"/>
    </location>
</feature>
<feature type="compositionally biased region" description="Pro residues" evidence="1">
    <location>
        <begin position="26"/>
        <end position="43"/>
    </location>
</feature>
<evidence type="ECO:0000313" key="2">
    <source>
        <dbReference type="WBParaSite" id="SSLN_0001717601-mRNA-1"/>
    </source>
</evidence>
<organism evidence="2">
    <name type="scientific">Schistocephalus solidus</name>
    <name type="common">Tapeworm</name>
    <dbReference type="NCBI Taxonomy" id="70667"/>
    <lineage>
        <taxon>Eukaryota</taxon>
        <taxon>Metazoa</taxon>
        <taxon>Spiralia</taxon>
        <taxon>Lophotrochozoa</taxon>
        <taxon>Platyhelminthes</taxon>
        <taxon>Cestoda</taxon>
        <taxon>Eucestoda</taxon>
        <taxon>Diphyllobothriidea</taxon>
        <taxon>Diphyllobothriidae</taxon>
        <taxon>Schistocephalus</taxon>
    </lineage>
</organism>
<name>A0A183TJ95_SCHSO</name>
<feature type="compositionally biased region" description="Polar residues" evidence="1">
    <location>
        <begin position="73"/>
        <end position="91"/>
    </location>
</feature>
<sequence>LLNWIGRTQDSLINLLRVCETDESQPPVPPPSTTQDVRPPPPSSAALDLIIEPRSRLTVSGSSQGSFSIISSHQPMKSPSTEPGDRPSTSGPLFASATRLSALPLANFSEPTADLDFFANLSQRLAAGLSCFSACQIDIQIQSSSILLCPSEFPPTLHPSPSGSFPTHLLRTCLSRSPPPVSLLELTLPQLHLRGPSAGRPMSSAVTSPVKSPRNPSGFAFVFQEEGLSRPASPPTPPPVQSPPTFLPASFTWCLQAFRAGISVAVQRSLRSVITEPLPSKLGFSSSTNSQRHSAISSTCVSECVNLLKSAPTSTAVIQPTHPAVPLSLLFQFTLPGASGRIGLQPVEAGNAVCWDLEGLSLTVNRTESMVLVLARLNRFAVLLQTKDRVFPLATPGELYLKTFMDITHCPGSRPRDNDDGATDGVGPTPAGSCLPVTHITTSASAAILAAGEQEVATQVPLSADERPGALTLAFLHTRVDQVRAAFQGKRFSDWLDRSSELFLLGRSPASPPPLVVEPDGSCDVGLPFINSLYAHIAPVDVVLCPDLVCACALFSSQVLEELHSPLKSSSSSSPLVETALPVATWPGHCMPLLFLILDKIRIFVPSSSIDCWTVRTATKGQEALVLTCDAVRLHPFPVNMISRPIVPTSHQQHQHRRCRGGTGEKHFHSIVSETEVASVGAGWGDLGTAHEDRQYVLRARGLGLSLVDMSQATLAGRGHSRGTAVDRGGLSSVTDFSPPLVGQCPALDWNRAAERAEKA</sequence>
<feature type="compositionally biased region" description="Low complexity" evidence="1">
    <location>
        <begin position="60"/>
        <end position="72"/>
    </location>
</feature>
<feature type="region of interest" description="Disordered" evidence="1">
    <location>
        <begin position="21"/>
        <end position="45"/>
    </location>
</feature>
<proteinExistence type="predicted"/>
<reference evidence="2" key="1">
    <citation type="submission" date="2016-06" db="UniProtKB">
        <authorList>
            <consortium name="WormBaseParasite"/>
        </authorList>
    </citation>
    <scope>IDENTIFICATION</scope>
</reference>
<accession>A0A183TJ95</accession>
<feature type="region of interest" description="Disordered" evidence="1">
    <location>
        <begin position="59"/>
        <end position="91"/>
    </location>
</feature>
<dbReference type="WBParaSite" id="SSLN_0001717601-mRNA-1">
    <property type="protein sequence ID" value="SSLN_0001717601-mRNA-1"/>
    <property type="gene ID" value="SSLN_0001717601"/>
</dbReference>
<evidence type="ECO:0000256" key="1">
    <source>
        <dbReference type="SAM" id="MobiDB-lite"/>
    </source>
</evidence>